<protein>
    <submittedName>
        <fullName evidence="1">Uncharacterized protein</fullName>
    </submittedName>
</protein>
<accession>A0ACB9T6X7</accession>
<proteinExistence type="predicted"/>
<keyword evidence="2" id="KW-1185">Reference proteome</keyword>
<dbReference type="Proteomes" id="UP001056778">
    <property type="component" value="Chromosome 4"/>
</dbReference>
<organism evidence="1 2">
    <name type="scientific">Holotrichia oblita</name>
    <name type="common">Chafer beetle</name>
    <dbReference type="NCBI Taxonomy" id="644536"/>
    <lineage>
        <taxon>Eukaryota</taxon>
        <taxon>Metazoa</taxon>
        <taxon>Ecdysozoa</taxon>
        <taxon>Arthropoda</taxon>
        <taxon>Hexapoda</taxon>
        <taxon>Insecta</taxon>
        <taxon>Pterygota</taxon>
        <taxon>Neoptera</taxon>
        <taxon>Endopterygota</taxon>
        <taxon>Coleoptera</taxon>
        <taxon>Polyphaga</taxon>
        <taxon>Scarabaeiformia</taxon>
        <taxon>Scarabaeidae</taxon>
        <taxon>Melolonthinae</taxon>
        <taxon>Holotrichia</taxon>
    </lineage>
</organism>
<reference evidence="1" key="1">
    <citation type="submission" date="2022-04" db="EMBL/GenBank/DDBJ databases">
        <title>Chromosome-scale genome assembly of Holotrichia oblita Faldermann.</title>
        <authorList>
            <person name="Rongchong L."/>
        </authorList>
    </citation>
    <scope>NUCLEOTIDE SEQUENCE</scope>
    <source>
        <strain evidence="1">81SQS9</strain>
    </source>
</reference>
<dbReference type="EMBL" id="CM043018">
    <property type="protein sequence ID" value="KAI4462556.1"/>
    <property type="molecule type" value="Genomic_DNA"/>
</dbReference>
<evidence type="ECO:0000313" key="2">
    <source>
        <dbReference type="Proteomes" id="UP001056778"/>
    </source>
</evidence>
<evidence type="ECO:0000313" key="1">
    <source>
        <dbReference type="EMBL" id="KAI4462556.1"/>
    </source>
</evidence>
<sequence>MSARNSQCSLQTDVNLVEQILEQGQRLRAAMVQTILNNDPFNLDLVKTQNFKSYSETDALKPMHAINADNQRETKSLSLEDKHKFLAYLRGEKMTRNDERQVLDTFRAMSNADICDATERSYNADYTCSCDTCKAYYKHNLSCDFNHSATSLCKIKNNVPLLNLNKNMKLAAKPKKLESQTGVSYSYPSHSVKCLKYVDSLKISIHSLVLNQEGNKKVYGNSLDKKLKLPISITHTYFIEYQIPEIIMKAILRSKSKVDSGLDSHNLVRMCSKKLHNEAIYFKQISLHDIVNLDDIDLTAVNIKFQISCRTLKQKSSNILGCATFNLASFLNSKHLSLNQTLLVMLNNEVPIVIGTLKVSLQLGCGQLYFGKEFIDAIYSNKENIKNTLDGENSDVPSETKHQNTEVSLKSPKDSEFCDKNYEVVNKKNLNSNRNTSENTTERLTTTDTSPVKETKEKSLKISPKQNFNKEKNLAPQKILTPDLRNRTLDTDKQVLFGFICVGEAQFTHIRDNTFVTCQPFCQDDVLYSRLVHCSSNPYYNFHQLPVIGCDRLEPICNPLNGEIYGQVEILVALGTDIQVHNLKLERGFESESVTSKSPRLNINKIPTDRSSPPTQSHINHKNLKIFKKPPDIDKQEDTYIISTKSDTEESPAKKNQASRGKFTNANKKPTRQRLKPKQNLVDVAIQSDHNMTDPQGNKNLGLPPTSDVLGAFLTQLLQHKQKNYVENSTNTDNKQIAHEQNNVQENIDGTKIRKTSDLLDSLQQALSINNLPKIPKQTSMQNVDIFKAHIVVENALHLPSRKKCKARIVQGKPRFEELLPSPFVSFETSSGLKVTNVVQENKNPEWDYNCEVELPADLLTNNQKRLIFKIWKKLLNAPPFEPNLESDTILGFAALDLTVLLAGMPTVSGWFNIVDFSNKCNGQIKISVTPLENLNRFKTHDFPFLQPQSNPSASLGINKVSQKIAVEKVDEPGELLSRALKRKFTELDEITQRLKLRLSHVTNDESDNSNDDAVDEFERDINTLCVEEDYDMINFETETPYVPTQNASHALLQINSDFMYDNRDETPMLSLGKNVDNYKVTSNDEVESNVINMNSITTGDTGASSLNIDSSERNVGYVNQLDKQLIEGRQKIDSLLEKLSLLNHNEAEIFDNRYVSGCSVKLDTSKVSTDNILKDIGKDVDPISTDVSSENNSSLNLHTEHVNKKPFEISSSTSSNSGLLTQHSEFRLAPDGAGNTPEIKLKPSNTVVSSSDT</sequence>
<gene>
    <name evidence="1" type="ORF">MML48_4g00018745</name>
</gene>
<name>A0ACB9T6X7_HOLOL</name>
<comment type="caution">
    <text evidence="1">The sequence shown here is derived from an EMBL/GenBank/DDBJ whole genome shotgun (WGS) entry which is preliminary data.</text>
</comment>